<keyword evidence="3" id="KW-0732">Signal</keyword>
<feature type="signal peptide" evidence="3">
    <location>
        <begin position="1"/>
        <end position="21"/>
    </location>
</feature>
<evidence type="ECO:0000256" key="3">
    <source>
        <dbReference type="SAM" id="SignalP"/>
    </source>
</evidence>
<reference evidence="5" key="2">
    <citation type="submission" date="2022-01" db="EMBL/GenBank/DDBJ databases">
        <authorList>
            <person name="Yamashiro T."/>
            <person name="Shiraishi A."/>
            <person name="Satake H."/>
            <person name="Nakayama K."/>
        </authorList>
    </citation>
    <scope>NUCLEOTIDE SEQUENCE</scope>
</reference>
<feature type="compositionally biased region" description="Polar residues" evidence="2">
    <location>
        <begin position="89"/>
        <end position="98"/>
    </location>
</feature>
<feature type="region of interest" description="Disordered" evidence="2">
    <location>
        <begin position="323"/>
        <end position="390"/>
    </location>
</feature>
<keyword evidence="5" id="KW-0808">Transferase</keyword>
<dbReference type="Gene3D" id="3.30.70.270">
    <property type="match status" value="1"/>
</dbReference>
<sequence>MDHHCRTLMLLPLLVGGAGEAIPFGRPYRTHLNGPRKLLTARKRVGPLPARRLASRHASPRSSDHHSSSSSSSLHSSPVHSLGLDVSDQAHSGSSTRDVSPKFVTSRRAPRRSEAYRRWCAAPLSTVYPPTTSESSSGDSSERPVLSSHILDSYLSEASTKEDAEVRDHVGIDHRDARVDTEEYEADASTRGTAEAGIDPMTAPLVEEEIVEPAGEDSPDLPVTRDGIDRIAGIETAQRRLARVRAMLDIERDRVSSLRLHMSLSQEEFRQIRRDHDDARGRLRRLESTMTNTRSGMTLAAIEEMIDQRVNAALEAHQVNQNLELGNNNGNGNGNNNGNGNGNDNGNGNGNNNGNGNGNDNGNGDGNGNGNGNNGGDNGDGNENPNVNERGGRMVARECTYQDFMKCQPTNFKGTEGVCIPVELTQEKPSELMLIPLCHGEGDGTHHDVPPKMVPEEEDRVEKFIGGLPDNIQGNVIAAEPTRLQDAVRIANNLMDQKLKGYAVRNAETREEPMWLVTMRRRNTKGGGDVNPGSNTVTGTFLLNNHHAYMLFDSGADRSFVSNTFSALLDITPYALDVSYAVELADGRTSETNTVFDVISGQDWLAKNHAVIVCDKKIVRIPYGNEILIVQGDKGVKEKKSKLSIISCEKTQKYIEKGCQLFLAQVTVKESKDKSEEKRLEDVPTVRDFPEVFQKGLTWSFRTTRQVEFQIDLVPGAAPVARAPYRPSSSPWGAPVLFVKKKDGSFRMCIDYRELNKLTVKNRYPLPRIDDLFDQLQGSSVYSKIDLRSGYHQLRVRDEDIPKTAFRTRYGHYEFQVMPFGLTNAPAVFMDLMNRVCRPYLDNFVIVFIDDILIYSKTKEEHDVHLRLILELLKKEELYAKFSKCDFWLSKVQFLGHMIVAKAFQVDLRRLSQSRSSVPIWPISSEAFGMLKLVDELAYIALLHFEAVDGRKCGHLSCWAGWADAQLLTQNLCVRTTEKFIQSMHRLQLHQVIPTKVLCIYEIAYRLNRSSIPLDEIHIDEKLHFIEEPVEIMDREVKRLKQSRIPIVKVRWNSKRGPEYTWEREDQMQKKYPHLFANPVSASQATS</sequence>
<protein>
    <submittedName>
        <fullName evidence="5">Reverse transcriptase domain-containing protein</fullName>
    </submittedName>
</protein>
<feature type="region of interest" description="Disordered" evidence="2">
    <location>
        <begin position="26"/>
        <end position="109"/>
    </location>
</feature>
<organism evidence="5 6">
    <name type="scientific">Tanacetum coccineum</name>
    <dbReference type="NCBI Taxonomy" id="301880"/>
    <lineage>
        <taxon>Eukaryota</taxon>
        <taxon>Viridiplantae</taxon>
        <taxon>Streptophyta</taxon>
        <taxon>Embryophyta</taxon>
        <taxon>Tracheophyta</taxon>
        <taxon>Spermatophyta</taxon>
        <taxon>Magnoliopsida</taxon>
        <taxon>eudicotyledons</taxon>
        <taxon>Gunneridae</taxon>
        <taxon>Pentapetalae</taxon>
        <taxon>asterids</taxon>
        <taxon>campanulids</taxon>
        <taxon>Asterales</taxon>
        <taxon>Asteraceae</taxon>
        <taxon>Asteroideae</taxon>
        <taxon>Anthemideae</taxon>
        <taxon>Anthemidinae</taxon>
        <taxon>Tanacetum</taxon>
    </lineage>
</organism>
<dbReference type="EMBL" id="BQNB010020133">
    <property type="protein sequence ID" value="GJT92680.1"/>
    <property type="molecule type" value="Genomic_DNA"/>
</dbReference>
<keyword evidence="5" id="KW-0548">Nucleotidyltransferase</keyword>
<evidence type="ECO:0000256" key="1">
    <source>
        <dbReference type="SAM" id="Coils"/>
    </source>
</evidence>
<feature type="coiled-coil region" evidence="1">
    <location>
        <begin position="234"/>
        <end position="289"/>
    </location>
</feature>
<keyword evidence="6" id="KW-1185">Reference proteome</keyword>
<dbReference type="CDD" id="cd01647">
    <property type="entry name" value="RT_LTR"/>
    <property type="match status" value="1"/>
</dbReference>
<dbReference type="Gene3D" id="3.10.10.10">
    <property type="entry name" value="HIV Type 1 Reverse Transcriptase, subunit A, domain 1"/>
    <property type="match status" value="1"/>
</dbReference>
<evidence type="ECO:0000313" key="6">
    <source>
        <dbReference type="Proteomes" id="UP001151760"/>
    </source>
</evidence>
<dbReference type="InterPro" id="IPR043502">
    <property type="entry name" value="DNA/RNA_pol_sf"/>
</dbReference>
<dbReference type="Proteomes" id="UP001151760">
    <property type="component" value="Unassembled WGS sequence"/>
</dbReference>
<feature type="compositionally biased region" description="Gly residues" evidence="2">
    <location>
        <begin position="329"/>
        <end position="379"/>
    </location>
</feature>
<dbReference type="InterPro" id="IPR053134">
    <property type="entry name" value="RNA-dir_DNA_polymerase"/>
</dbReference>
<feature type="chain" id="PRO_5045716379" evidence="3">
    <location>
        <begin position="22"/>
        <end position="1087"/>
    </location>
</feature>
<feature type="region of interest" description="Disordered" evidence="2">
    <location>
        <begin position="126"/>
        <end position="145"/>
    </location>
</feature>
<dbReference type="InterPro" id="IPR043128">
    <property type="entry name" value="Rev_trsase/Diguanyl_cyclase"/>
</dbReference>
<dbReference type="SUPFAM" id="SSF56672">
    <property type="entry name" value="DNA/RNA polymerases"/>
    <property type="match status" value="1"/>
</dbReference>
<evidence type="ECO:0000259" key="4">
    <source>
        <dbReference type="PROSITE" id="PS50878"/>
    </source>
</evidence>
<comment type="caution">
    <text evidence="5">The sequence shown here is derived from an EMBL/GenBank/DDBJ whole genome shotgun (WGS) entry which is preliminary data.</text>
</comment>
<proteinExistence type="predicted"/>
<dbReference type="InterPro" id="IPR000477">
    <property type="entry name" value="RT_dom"/>
</dbReference>
<feature type="compositionally biased region" description="Low complexity" evidence="2">
    <location>
        <begin position="68"/>
        <end position="82"/>
    </location>
</feature>
<keyword evidence="1" id="KW-0175">Coiled coil</keyword>
<dbReference type="Pfam" id="PF00078">
    <property type="entry name" value="RVT_1"/>
    <property type="match status" value="1"/>
</dbReference>
<reference evidence="5" key="1">
    <citation type="journal article" date="2022" name="Int. J. Mol. Sci.">
        <title>Draft Genome of Tanacetum Coccineum: Genomic Comparison of Closely Related Tanacetum-Family Plants.</title>
        <authorList>
            <person name="Yamashiro T."/>
            <person name="Shiraishi A."/>
            <person name="Nakayama K."/>
            <person name="Satake H."/>
        </authorList>
    </citation>
    <scope>NUCLEOTIDE SEQUENCE</scope>
</reference>
<evidence type="ECO:0000256" key="2">
    <source>
        <dbReference type="SAM" id="MobiDB-lite"/>
    </source>
</evidence>
<dbReference type="GO" id="GO:0003964">
    <property type="term" value="F:RNA-directed DNA polymerase activity"/>
    <property type="evidence" value="ECO:0007669"/>
    <property type="project" value="UniProtKB-KW"/>
</dbReference>
<dbReference type="PANTHER" id="PTHR24559:SF427">
    <property type="entry name" value="RNA-DIRECTED DNA POLYMERASE"/>
    <property type="match status" value="1"/>
</dbReference>
<feature type="domain" description="Reverse transcriptase" evidence="4">
    <location>
        <begin position="720"/>
        <end position="899"/>
    </location>
</feature>
<dbReference type="Pfam" id="PF08284">
    <property type="entry name" value="RVP_2"/>
    <property type="match status" value="1"/>
</dbReference>
<keyword evidence="5" id="KW-0695">RNA-directed DNA polymerase</keyword>
<dbReference type="PANTHER" id="PTHR24559">
    <property type="entry name" value="TRANSPOSON TY3-I GAG-POL POLYPROTEIN"/>
    <property type="match status" value="1"/>
</dbReference>
<accession>A0ABQ5HXU5</accession>
<dbReference type="PROSITE" id="PS50878">
    <property type="entry name" value="RT_POL"/>
    <property type="match status" value="1"/>
</dbReference>
<evidence type="ECO:0000313" key="5">
    <source>
        <dbReference type="EMBL" id="GJT92680.1"/>
    </source>
</evidence>
<gene>
    <name evidence="5" type="ORF">Tco_1081525</name>
</gene>
<name>A0ABQ5HXU5_9ASTR</name>